<proteinExistence type="inferred from homology"/>
<dbReference type="InterPro" id="IPR003123">
    <property type="entry name" value="VPS9"/>
</dbReference>
<organism evidence="3 4">
    <name type="scientific">Arxiozyma heterogenica</name>
    <dbReference type="NCBI Taxonomy" id="278026"/>
    <lineage>
        <taxon>Eukaryota</taxon>
        <taxon>Fungi</taxon>
        <taxon>Dikarya</taxon>
        <taxon>Ascomycota</taxon>
        <taxon>Saccharomycotina</taxon>
        <taxon>Saccharomycetes</taxon>
        <taxon>Saccharomycetales</taxon>
        <taxon>Saccharomycetaceae</taxon>
        <taxon>Arxiozyma</taxon>
    </lineage>
</organism>
<dbReference type="InterPro" id="IPR037191">
    <property type="entry name" value="VPS9_dom_sf"/>
</dbReference>
<dbReference type="GO" id="GO:0005769">
    <property type="term" value="C:early endosome"/>
    <property type="evidence" value="ECO:0007669"/>
    <property type="project" value="TreeGrafter"/>
</dbReference>
<evidence type="ECO:0000259" key="2">
    <source>
        <dbReference type="PROSITE" id="PS51205"/>
    </source>
</evidence>
<sequence length="1167" mass="137099">MSNPHQIGNRNSDNDISCYYLPKLLNPLIDSIFNCPDIDNSLLKKLYNKLKSLDDFIVIVPPTDILLLKFDTAKNCTLRDLCYSNIDFVSNHIVFSKGNININVNVRNNKAFCVRTIHGKSIIINQHRPYLFTNNGFGTKQKYHILKFDILINFNNYFHNNNNNGYRKFLLIYIDQPILDYSLNNLIFKHNLQCFDITHDHKNSSSSLALPSSSSSFLLNDIPSFEKVLLLNPQWLDYLNNFLIEYKNSHQCQDDLFITNFNLMVNGFYLLIKDNPIFKVIDNLKLQIKSYFELQLYDYIWNIIKLKVQYLSVLNNDDTEYHLNYLSLDQLQTDLYKSNFVSFRLSDIVQLEKNISRAITVWNKFFSYKSHFKKCQILVETLQSLSKPITSSNKENICIDADTLINLFVLIVNKYNLHDVKCNLFYLQNFFDDENNIKFGLLGYSISTLEASIKYLDSLLNKDTKRLRKLQQQDIKLEHFIECITGTITFTDGSNNITEFLITFKDCLRYRSANGQSILSYCIQYHQNDIIIELLSNKLFEKCFPLEDLLDDETIDGSTLLIQCLKYSNDTIALVLVDIFLNNCSFEELVTYFKRRDKDGRIVAHYLNGQIDILEKIGQYIEWDLKDNMNQTPLFTIFRCYDQINYDLMVSMALKFANYWYKETKDRLFLVSEHIDSKGNSLLHIMKSNISVLLNLADGNEINRCNNKGMTPLMVYVKYDRVSNVEAILQDPRIDFDKKIKYSGLHCFDFAQNEIIIELLGVYALKKKSIFKHIYVHSLKTHNNSSYSVKLTVSSSHMNSNNFYKTFDVNLRLIRNLFKIIQKKYSLTFLPLKELLMKIDKLMYSIQKNSLRWIKVQERETILSWMTLCLDSLIHINILSVSDIFKDELTLSEWIRKENSMSIVTTDTTIINCYNKSQLSFNSKLLEPEEVYTMQNFLNFNLEELKILVPKYIALKSLVVFLKFKTTDIIESKNMLKLMSCKFYANMAVKQELNYSRKEVTYYGIGGLNLLLQNLEFMEVCIMKLIRHITEFLDLKISGWWRLYREFLSLKQCGPELEKLMNSENEHDEIIKTDVKVNTNMFTNIIGSIFEKTKSSSDRQINEHLLKVNKILKNDSEKIRREYEQLAEELSKFVRFKSAFFKFGIIKLWGGFNIKLMKQNLQTLERK</sequence>
<accession>A0AAN7WKJ5</accession>
<protein>
    <recommendedName>
        <fullName evidence="2">VPS9 domain-containing protein</fullName>
    </recommendedName>
</protein>
<dbReference type="EMBL" id="JAWIZZ010000051">
    <property type="protein sequence ID" value="KAK5778870.1"/>
    <property type="molecule type" value="Genomic_DNA"/>
</dbReference>
<dbReference type="PROSITE" id="PS51205">
    <property type="entry name" value="VPS9"/>
    <property type="match status" value="1"/>
</dbReference>
<reference evidence="4" key="1">
    <citation type="submission" date="2023-07" db="EMBL/GenBank/DDBJ databases">
        <title>A draft genome of Kazachstania heterogenica Y-27499.</title>
        <authorList>
            <person name="Donic C."/>
            <person name="Kralova J.S."/>
            <person name="Fidel L."/>
            <person name="Ben-Dor S."/>
            <person name="Jung S."/>
        </authorList>
    </citation>
    <scope>NUCLEOTIDE SEQUENCE [LARGE SCALE GENOMIC DNA]</scope>
    <source>
        <strain evidence="4">Y27499</strain>
    </source>
</reference>
<dbReference type="SUPFAM" id="SSF48403">
    <property type="entry name" value="Ankyrin repeat"/>
    <property type="match status" value="1"/>
</dbReference>
<dbReference type="GO" id="GO:0045022">
    <property type="term" value="P:early endosome to late endosome transport"/>
    <property type="evidence" value="ECO:0007669"/>
    <property type="project" value="TreeGrafter"/>
</dbReference>
<dbReference type="PANTHER" id="PTHR24170">
    <property type="entry name" value="ANKYRIN REPEAT DOMAIN-CONTAINING PROTEIN 27"/>
    <property type="match status" value="1"/>
</dbReference>
<dbReference type="Proteomes" id="UP001306508">
    <property type="component" value="Unassembled WGS sequence"/>
</dbReference>
<dbReference type="InterPro" id="IPR036770">
    <property type="entry name" value="Ankyrin_rpt-contain_sf"/>
</dbReference>
<dbReference type="GO" id="GO:0030133">
    <property type="term" value="C:transport vesicle"/>
    <property type="evidence" value="ECO:0007669"/>
    <property type="project" value="TreeGrafter"/>
</dbReference>
<dbReference type="Gene3D" id="1.25.40.20">
    <property type="entry name" value="Ankyrin repeat-containing domain"/>
    <property type="match status" value="1"/>
</dbReference>
<name>A0AAN7WKJ5_9SACH</name>
<feature type="domain" description="VPS9" evidence="2">
    <location>
        <begin position="325"/>
        <end position="465"/>
    </location>
</feature>
<dbReference type="GO" id="GO:0005886">
    <property type="term" value="C:plasma membrane"/>
    <property type="evidence" value="ECO:0007669"/>
    <property type="project" value="TreeGrafter"/>
</dbReference>
<gene>
    <name evidence="3" type="ORF">RI543_003797</name>
</gene>
<dbReference type="Gene3D" id="1.20.1050.80">
    <property type="entry name" value="VPS9 domain"/>
    <property type="match status" value="1"/>
</dbReference>
<dbReference type="GO" id="GO:0097422">
    <property type="term" value="C:tubular endosome"/>
    <property type="evidence" value="ECO:0007669"/>
    <property type="project" value="TreeGrafter"/>
</dbReference>
<dbReference type="GO" id="GO:0005770">
    <property type="term" value="C:late endosome"/>
    <property type="evidence" value="ECO:0007669"/>
    <property type="project" value="TreeGrafter"/>
</dbReference>
<dbReference type="AlphaFoldDB" id="A0AAN7WKJ5"/>
<dbReference type="GO" id="GO:0005085">
    <property type="term" value="F:guanyl-nucleotide exchange factor activity"/>
    <property type="evidence" value="ECO:0007669"/>
    <property type="project" value="TreeGrafter"/>
</dbReference>
<evidence type="ECO:0000313" key="3">
    <source>
        <dbReference type="EMBL" id="KAK5778870.1"/>
    </source>
</evidence>
<keyword evidence="4" id="KW-1185">Reference proteome</keyword>
<dbReference type="InterPro" id="IPR051248">
    <property type="entry name" value="UPF0507/Ank_repeat_27"/>
</dbReference>
<comment type="similarity">
    <text evidence="1">Belongs to the UPF0507 family.</text>
</comment>
<evidence type="ECO:0000313" key="4">
    <source>
        <dbReference type="Proteomes" id="UP001306508"/>
    </source>
</evidence>
<dbReference type="GO" id="GO:0000149">
    <property type="term" value="F:SNARE binding"/>
    <property type="evidence" value="ECO:0007669"/>
    <property type="project" value="TreeGrafter"/>
</dbReference>
<evidence type="ECO:0000256" key="1">
    <source>
        <dbReference type="ARBA" id="ARBA00007428"/>
    </source>
</evidence>
<comment type="caution">
    <text evidence="3">The sequence shown here is derived from an EMBL/GenBank/DDBJ whole genome shotgun (WGS) entry which is preliminary data.</text>
</comment>
<dbReference type="SUPFAM" id="SSF109993">
    <property type="entry name" value="VPS9 domain"/>
    <property type="match status" value="1"/>
</dbReference>
<dbReference type="Pfam" id="PF02204">
    <property type="entry name" value="VPS9"/>
    <property type="match status" value="1"/>
</dbReference>
<dbReference type="PANTHER" id="PTHR24170:SF1">
    <property type="entry name" value="DOMAIN PROTEIN, PUTATIVE (AFU_ORTHOLOGUE AFUA_1G09870)-RELATED"/>
    <property type="match status" value="1"/>
</dbReference>